<evidence type="ECO:0000256" key="1">
    <source>
        <dbReference type="SAM" id="MobiDB-lite"/>
    </source>
</evidence>
<evidence type="ECO:0000313" key="3">
    <source>
        <dbReference type="Proteomes" id="UP000327013"/>
    </source>
</evidence>
<dbReference type="PANTHER" id="PTHR26312">
    <property type="entry name" value="TETRATRICOPEPTIDE REPEAT PROTEIN 5"/>
    <property type="match status" value="1"/>
</dbReference>
<protein>
    <submittedName>
        <fullName evidence="2">Uncharacterized protein</fullName>
    </submittedName>
</protein>
<feature type="region of interest" description="Disordered" evidence="1">
    <location>
        <begin position="131"/>
        <end position="166"/>
    </location>
</feature>
<gene>
    <name evidence="2" type="ORF">FH972_019769</name>
</gene>
<dbReference type="AlphaFoldDB" id="A0A5N6RUE1"/>
<dbReference type="OrthoDB" id="1924189at2759"/>
<accession>A0A5N6RUE1</accession>
<proteinExistence type="predicted"/>
<dbReference type="EMBL" id="CM017328">
    <property type="protein sequence ID" value="KAE8124930.1"/>
    <property type="molecule type" value="Genomic_DNA"/>
</dbReference>
<keyword evidence="3" id="KW-1185">Reference proteome</keyword>
<organism evidence="2 3">
    <name type="scientific">Carpinus fangiana</name>
    <dbReference type="NCBI Taxonomy" id="176857"/>
    <lineage>
        <taxon>Eukaryota</taxon>
        <taxon>Viridiplantae</taxon>
        <taxon>Streptophyta</taxon>
        <taxon>Embryophyta</taxon>
        <taxon>Tracheophyta</taxon>
        <taxon>Spermatophyta</taxon>
        <taxon>Magnoliopsida</taxon>
        <taxon>eudicotyledons</taxon>
        <taxon>Gunneridae</taxon>
        <taxon>Pentapetalae</taxon>
        <taxon>rosids</taxon>
        <taxon>fabids</taxon>
        <taxon>Fagales</taxon>
        <taxon>Betulaceae</taxon>
        <taxon>Carpinus</taxon>
    </lineage>
</organism>
<reference evidence="2 3" key="1">
    <citation type="submission" date="2019-06" db="EMBL/GenBank/DDBJ databases">
        <title>A chromosomal-level reference genome of Carpinus fangiana (Coryloideae, Betulaceae).</title>
        <authorList>
            <person name="Yang X."/>
            <person name="Wang Z."/>
            <person name="Zhang L."/>
            <person name="Hao G."/>
            <person name="Liu J."/>
            <person name="Yang Y."/>
        </authorList>
    </citation>
    <scope>NUCLEOTIDE SEQUENCE [LARGE SCALE GENOMIC DNA]</scope>
    <source>
        <strain evidence="2">Cfa_2016G</strain>
        <tissue evidence="2">Leaf</tissue>
    </source>
</reference>
<name>A0A5N6RUE1_9ROSI</name>
<evidence type="ECO:0000313" key="2">
    <source>
        <dbReference type="EMBL" id="KAE8124930.1"/>
    </source>
</evidence>
<sequence>MQWQEGFREVGESAYCSVKKAFSSMVFIIRELQSYTLHIREFLFYEDLQGILARVQKEVHASFVWLFQQVFSHTPTLMLYVMILHSMGHNNLALAASPSIRSSSTTTEITLVVETDKEETFQRFDSSAIKSFSSSGKTTSIGGNNGGGRKVRPVGNGTDGDRRFDG</sequence>
<dbReference type="PANTHER" id="PTHR26312:SF132">
    <property type="entry name" value="OS01G0855200 PROTEIN"/>
    <property type="match status" value="1"/>
</dbReference>
<dbReference type="Proteomes" id="UP000327013">
    <property type="component" value="Chromosome 8"/>
</dbReference>